<accession>A0AAD3RX31</accession>
<reference evidence="2" key="1">
    <citation type="submission" date="2023-05" db="EMBL/GenBank/DDBJ databases">
        <title>Nepenthes gracilis genome sequencing.</title>
        <authorList>
            <person name="Fukushima K."/>
        </authorList>
    </citation>
    <scope>NUCLEOTIDE SEQUENCE</scope>
    <source>
        <strain evidence="2">SING2019-196</strain>
    </source>
</reference>
<keyword evidence="3" id="KW-1185">Reference proteome</keyword>
<name>A0AAD3RX31_NEPGR</name>
<dbReference type="EMBL" id="BSYO01000002">
    <property type="protein sequence ID" value="GMH00812.1"/>
    <property type="molecule type" value="Genomic_DNA"/>
</dbReference>
<gene>
    <name evidence="2" type="ORF">Nepgr_002651</name>
</gene>
<evidence type="ECO:0000256" key="1">
    <source>
        <dbReference type="SAM" id="MobiDB-lite"/>
    </source>
</evidence>
<comment type="caution">
    <text evidence="2">The sequence shown here is derived from an EMBL/GenBank/DDBJ whole genome shotgun (WGS) entry which is preliminary data.</text>
</comment>
<evidence type="ECO:0000313" key="2">
    <source>
        <dbReference type="EMBL" id="GMH00812.1"/>
    </source>
</evidence>
<dbReference type="Proteomes" id="UP001279734">
    <property type="component" value="Unassembled WGS sequence"/>
</dbReference>
<proteinExistence type="predicted"/>
<feature type="compositionally biased region" description="Basic and acidic residues" evidence="1">
    <location>
        <begin position="1"/>
        <end position="11"/>
    </location>
</feature>
<evidence type="ECO:0000313" key="3">
    <source>
        <dbReference type="Proteomes" id="UP001279734"/>
    </source>
</evidence>
<feature type="region of interest" description="Disordered" evidence="1">
    <location>
        <begin position="94"/>
        <end position="139"/>
    </location>
</feature>
<sequence>MVVMDRPESHDACNSSLALASPGPPHHDTSDEVLVTNRDTITSQPPQICRADTVAQCVLEELGTCANADTSLGLPSGIPNSCEEMTIKSASLGSLSPSSILHSDDPDGGPPGRSTRARKAKRSTQVGTATGDNKKAKKPTAAAFHLNRPEIAHFQHQPPNSGQQGRVSTSFIIAYGIFRPLGAFSATPCCHFQQSKRKESS</sequence>
<organism evidence="2 3">
    <name type="scientific">Nepenthes gracilis</name>
    <name type="common">Slender pitcher plant</name>
    <dbReference type="NCBI Taxonomy" id="150966"/>
    <lineage>
        <taxon>Eukaryota</taxon>
        <taxon>Viridiplantae</taxon>
        <taxon>Streptophyta</taxon>
        <taxon>Embryophyta</taxon>
        <taxon>Tracheophyta</taxon>
        <taxon>Spermatophyta</taxon>
        <taxon>Magnoliopsida</taxon>
        <taxon>eudicotyledons</taxon>
        <taxon>Gunneridae</taxon>
        <taxon>Pentapetalae</taxon>
        <taxon>Caryophyllales</taxon>
        <taxon>Nepenthaceae</taxon>
        <taxon>Nepenthes</taxon>
    </lineage>
</organism>
<dbReference type="AlphaFoldDB" id="A0AAD3RX31"/>
<feature type="region of interest" description="Disordered" evidence="1">
    <location>
        <begin position="1"/>
        <end position="30"/>
    </location>
</feature>
<protein>
    <submittedName>
        <fullName evidence="2">Uncharacterized protein</fullName>
    </submittedName>
</protein>